<protein>
    <submittedName>
        <fullName evidence="1">Uncharacterized protein</fullName>
    </submittedName>
</protein>
<evidence type="ECO:0000313" key="1">
    <source>
        <dbReference type="EMBL" id="CAH1802249.1"/>
    </source>
</evidence>
<accession>A0A8J1XM11</accession>
<reference evidence="1" key="1">
    <citation type="submission" date="2022-03" db="EMBL/GenBank/DDBJ databases">
        <authorList>
            <person name="Martin C."/>
        </authorList>
    </citation>
    <scope>NUCLEOTIDE SEQUENCE</scope>
</reference>
<organism evidence="1 2">
    <name type="scientific">Owenia fusiformis</name>
    <name type="common">Polychaete worm</name>
    <dbReference type="NCBI Taxonomy" id="6347"/>
    <lineage>
        <taxon>Eukaryota</taxon>
        <taxon>Metazoa</taxon>
        <taxon>Spiralia</taxon>
        <taxon>Lophotrochozoa</taxon>
        <taxon>Annelida</taxon>
        <taxon>Polychaeta</taxon>
        <taxon>Sedentaria</taxon>
        <taxon>Canalipalpata</taxon>
        <taxon>Sabellida</taxon>
        <taxon>Oweniida</taxon>
        <taxon>Oweniidae</taxon>
        <taxon>Owenia</taxon>
    </lineage>
</organism>
<keyword evidence="2" id="KW-1185">Reference proteome</keyword>
<gene>
    <name evidence="1" type="ORF">OFUS_LOCUS25950</name>
</gene>
<evidence type="ECO:0000313" key="2">
    <source>
        <dbReference type="Proteomes" id="UP000749559"/>
    </source>
</evidence>
<dbReference type="Proteomes" id="UP000749559">
    <property type="component" value="Unassembled WGS sequence"/>
</dbReference>
<dbReference type="EMBL" id="CAIIXF020000012">
    <property type="protein sequence ID" value="CAH1802249.1"/>
    <property type="molecule type" value="Genomic_DNA"/>
</dbReference>
<sequence length="124" mass="13816">MFLKSLIIASLAVCVLSDDKTKCAGKFDKEGSQYAKAARWTETLDGIQATCVCREESWFLWFPCNGDFCDDAVRVCEWDGCYSEEDGKAYAAGAQIKYRGRDCVCGDDEHPIPDKPSTKYAINC</sequence>
<proteinExistence type="predicted"/>
<dbReference type="AlphaFoldDB" id="A0A8J1XM11"/>
<name>A0A8J1XM11_OWEFU</name>
<comment type="caution">
    <text evidence="1">The sequence shown here is derived from an EMBL/GenBank/DDBJ whole genome shotgun (WGS) entry which is preliminary data.</text>
</comment>